<evidence type="ECO:0000256" key="3">
    <source>
        <dbReference type="ARBA" id="ARBA00022448"/>
    </source>
</evidence>
<dbReference type="GO" id="GO:0005789">
    <property type="term" value="C:endoplasmic reticulum membrane"/>
    <property type="evidence" value="ECO:0007669"/>
    <property type="project" value="UniProtKB-SubCell"/>
</dbReference>
<dbReference type="PROSITE" id="PS50919">
    <property type="entry name" value="MIR"/>
    <property type="match status" value="3"/>
</dbReference>
<keyword evidence="8 16" id="KW-0256">Endoplasmic reticulum</keyword>
<feature type="region of interest" description="Disordered" evidence="18">
    <location>
        <begin position="1921"/>
        <end position="1947"/>
    </location>
</feature>
<evidence type="ECO:0000256" key="9">
    <source>
        <dbReference type="ARBA" id="ARBA00022837"/>
    </source>
</evidence>
<dbReference type="InterPro" id="IPR013662">
    <property type="entry name" value="RIH_assoc-dom"/>
</dbReference>
<comment type="function">
    <text evidence="16">Receptor for inositol 1,4,5-trisphosphate, a second messenger that mediates the release of intracellular calcium.</text>
</comment>
<keyword evidence="6 16" id="KW-0812">Transmembrane</keyword>
<keyword evidence="11 16" id="KW-0406">Ion transport</keyword>
<dbReference type="SMART" id="SM00472">
    <property type="entry name" value="MIR"/>
    <property type="match status" value="4"/>
</dbReference>
<feature type="transmembrane region" description="Helical" evidence="16">
    <location>
        <begin position="2452"/>
        <end position="2479"/>
    </location>
</feature>
<dbReference type="InterPro" id="IPR035910">
    <property type="entry name" value="RyR/IP3R_RIH_dom_sf"/>
</dbReference>
<comment type="caution">
    <text evidence="20">The sequence shown here is derived from an EMBL/GenBank/DDBJ whole genome shotgun (WGS) entry which is preliminary data.</text>
</comment>
<dbReference type="FunFam" id="2.80.10.50:FF:000005">
    <property type="entry name" value="Inositol 1,4,5-trisphosphate receptor type 2"/>
    <property type="match status" value="1"/>
</dbReference>
<dbReference type="Gene3D" id="2.80.10.50">
    <property type="match status" value="2"/>
</dbReference>
<feature type="coiled-coil region" evidence="17">
    <location>
        <begin position="2755"/>
        <end position="2793"/>
    </location>
</feature>
<proteinExistence type="inferred from homology"/>
<keyword evidence="21" id="KW-1185">Reference proteome</keyword>
<evidence type="ECO:0000256" key="15">
    <source>
        <dbReference type="ARBA" id="ARBA00023303"/>
    </source>
</evidence>
<keyword evidence="9 16" id="KW-0106">Calcium</keyword>
<dbReference type="GO" id="GO:0070679">
    <property type="term" value="F:inositol 1,4,5 trisphosphate binding"/>
    <property type="evidence" value="ECO:0007669"/>
    <property type="project" value="UniProtKB-UniRule"/>
</dbReference>
<dbReference type="GO" id="GO:0051209">
    <property type="term" value="P:release of sequestered calcium ion into cytosol"/>
    <property type="evidence" value="ECO:0007669"/>
    <property type="project" value="UniProtKB-UniRule"/>
</dbReference>
<evidence type="ECO:0000256" key="14">
    <source>
        <dbReference type="ARBA" id="ARBA00023286"/>
    </source>
</evidence>
<keyword evidence="10 16" id="KW-1133">Transmembrane helix</keyword>
<feature type="region of interest" description="Disordered" evidence="18">
    <location>
        <begin position="1989"/>
        <end position="2010"/>
    </location>
</feature>
<comment type="subcellular location">
    <subcellularLocation>
        <location evidence="1 16">Endoplasmic reticulum membrane</location>
        <topology evidence="1 16">Multi-pass membrane protein</topology>
    </subcellularLocation>
</comment>
<dbReference type="PRINTS" id="PR00779">
    <property type="entry name" value="INSP3RECEPTR"/>
</dbReference>
<protein>
    <recommendedName>
        <fullName evidence="16">Inositol 1,4,5-trisphosphate receptor</fullName>
    </recommendedName>
</protein>
<sequence>MGELLGSASFLHLGDIVSLYAEGNVSGFLSTLGLVDDRCVVCPEAGDLSNPPKKFRDCLFKICPMNRYSAQKQFWKAAKQSASSGTDAILLKRLHHAAEIEKKQNETENKKLLGSVVSYGNVVQLLHLKSNKFLTVNKRLPALLEKNAMRVYLDANGNEGSWLYIMPFYKLRSDGDSVVVGDKVILEPVNAGRQGLHVAANYELSDNPGCKEVNVVNLSTSWKVTLFMEHRENQEEILKGGDVVRLFHAEQEKFLTMDEYKKKQHVFLRTTGRTSATAATSSKALWEVEVVQHDPCRGGAGHWNSLFRFKHLATGQYLAAEVDADELREPVKGKRDSSGAVFRLVSVPHSNEISSLFELDPTTLTRGDSLVPQSSFVRLHHICTNTWVHSTSVPIDKDDEKPVMSKVGCATSKEDKEAFALRSVSPVEVRDLDFANDACKVLTAMNSKLEKGTISHNERRAVTSLLQDIVYFIAGLESEQNKSEALELIVSNAVRDRQKLLREQYILGQLFKILQAPFLESVEGEGPFLRIEELNDPRHAPYKYIFRLCYRILRLSQQDYRKNQEYIAKHFAFMQKQIGYDILAEDTITALLHNNRKLLEKHITAAEIETFVGLVRKNMRNWESRFLDYLSDLCISNKKAIAVTQELICKSVLSEKNKDILIGTKMVKTQVEVEDIDEKQENGEPRITIIEEFEVVLEWNNGTKSMSLSELSRGAKMGNVQDAAILDYYRHQLNLFSNMCLNRQYLALNNLSPHLDIDLILKCMEDETVPYELRASFCRLMLHLHVDRDPQEQVTPVKYARLWSEISSKMSINDYDTNKMPDQNKEVVRTKFSSTIMFVEDYLRNVVGKMWSFGDQEQNKLTFEVVKLARDLIYFGFYSFNDLLSLTKTLLSILDCVSENESTDGKIPTGDIDSDTDSEEAAEGGILRCIGDMGAVMTNLTLGPAGQVLASSTPRPKPLMKKEYPLVMDTKLKIIEILQFILDVRLDYRISCLLSIFKREFDETASTVAEKMGDVNLGQKTIDLESIGAQAEGIFGSSEECAALDLDGQGGRTFLRVLLHLAMHDYPPLVSGALHLLFRHFSQRQEVLQAFKQVQLLVSDSDVESYKQIKADLDILRQSVEKSELWVYKSKATEEHGTKKKKSKEEEDEATAPRKTPLLSTLDKQGSAIDLDIGPPLHPEQAEEYKKIQQILVRMNKLCIQNLPGGQVKARKHEQRLLRNVGVHTVVLDLLQVPYDVKEDIRMNELMRLAHDFLQNFCLSNQQNQVLLHKQLDLFLNPGIREAQTVCSIFQDNSVLCNEVGAKVIQHFVHCIETHGKHVQYLKFLQTIVKAENQFIRKCQEMVMQELVQAGEDVLIFYNDRASFNHFVEMMRSERHRMDESSPLQYHVELVKLLACCTMGKNVNTEIKCHSLLPLDDIVAMVSHPDCIPEVKEAYINFLNHCYIDTEVEMKEIYTSNHMWSLFEKSFIVDMGLIATSTHDRQHADTALETYVTSCLMNIISTFFSSPFSDQSTTVQKHLHEARLYWNIKECDRNTDSNLSIYTRQPIFVQLLHAAFNVSQCAWLNAGQRFNVENCIRTLSDVAKGRGIAIPTDLESQVTNMFNKAAMLSRQTSKWLQAAKQPKVERSQSQSDLHCAEGSNNELMRLDRSIIEGLQDIVSLLEEQLKPLVQSELSLLVDILYRPELLFPAATDARKRCENGGFIKRLIKHTEKLLEETEEKLCVKVLRTLREMMAIDPEYGEKNEGISEETESETKSESQVGTGSNDQSENRQMTQQEPGDALRNNLLTRYFGKSFTQNPENVEIGVTRSTTITHGPGAKILSRAGRTLHDVQTHLDREGASDLVVELVIKSVHSPSIFVEVVELGIALLEGGNPIIQRSIFNKLMGGDLSQSFFKVFYDKMKDSQQEIKATVTVNTSDMAVKAHEDKESKDVDKLSRKRGSGKPNGMVITDEMHEELNQVAASNAQGYTNMRNGFAPGEDAANNALDDISEKSDRNKSGSSSGAEKEEGQLSPKVLVMQPILRFLQLLCENHNRELQNFLRNQNNKTNFNLVSETLMFLDCICGSTTGGLGLLGLYINEFNVALINQTLETLTEYCQGPCHDNQNCIATHESNGLDIITALILNDINPLGKTRMDLVLELKNNASKLLLAIMESRGDSENAERIMYNMNPKQLVDVACKAFHQESLDDSSDIDDSSTNAEEGVSPKEVGHNIYILCHQLAQHNKELAVILKPSEQNNADPKINKALKYYASHTAQIEIVRHDRTLEQIVFPIPEICELITVDTKIRVLNTTERDDQGSKVSDFFERTEDMFNEMKWQKKLRGQPMLFWMSSYMSLWSNILFNCAVLINLIVAFFYPFVDSVPKLSYHLSALIWTVMFASAAIIITLPRESGIRTFVASTILRLIFSVGPEPTLWLLGFLTIVFKVVHLISIIGNQGTLTRSVEQIMTNIGFLYHIAYLACCVLGIFMHPFFYSVLLFDVVYREETLINVIKSVTRNGRSIILTAVLALILVYIFSIIGYMFFKDDFLVPVDEEIISSIEQKVTDSCSAGDNENCEATETVSRYASEVNERVNKPEIINIGGEWKERTCDSLVMCIVTTLNQGLRNGGGIGDILRAPSSAETLFVARVVYDLLFFFIVIIIVLNLIFGVIIDTFADLRSEKQQKELILKNTCFICGLNRSAFDNKTVSFEEHIKNEHNMWHYLYFIVLVKVKDPTEFTGPESYVYAMVKDRNLEWFPRLRAKSLAVDEGEGEQVELRSLQSQLESTQVLVKCLSQQLTELRDQMTEQRKQKQRLGLLNSANSTLQNLPT</sequence>
<feature type="region of interest" description="Disordered" evidence="18">
    <location>
        <begin position="1136"/>
        <end position="1159"/>
    </location>
</feature>
<feature type="transmembrane region" description="Helical" evidence="16">
    <location>
        <begin position="2364"/>
        <end position="2386"/>
    </location>
</feature>
<evidence type="ECO:0000256" key="18">
    <source>
        <dbReference type="SAM" id="MobiDB-lite"/>
    </source>
</evidence>
<organism evidence="20 21">
    <name type="scientific">Cardiocondyla obscurior</name>
    <dbReference type="NCBI Taxonomy" id="286306"/>
    <lineage>
        <taxon>Eukaryota</taxon>
        <taxon>Metazoa</taxon>
        <taxon>Ecdysozoa</taxon>
        <taxon>Arthropoda</taxon>
        <taxon>Hexapoda</taxon>
        <taxon>Insecta</taxon>
        <taxon>Pterygota</taxon>
        <taxon>Neoptera</taxon>
        <taxon>Endopterygota</taxon>
        <taxon>Hymenoptera</taxon>
        <taxon>Apocrita</taxon>
        <taxon>Aculeata</taxon>
        <taxon>Formicoidea</taxon>
        <taxon>Formicidae</taxon>
        <taxon>Myrmicinae</taxon>
        <taxon>Cardiocondyla</taxon>
    </lineage>
</organism>
<reference evidence="20 21" key="1">
    <citation type="submission" date="2023-03" db="EMBL/GenBank/DDBJ databases">
        <title>High recombination rates correlate with genetic variation in Cardiocondyla obscurior ants.</title>
        <authorList>
            <person name="Errbii M."/>
        </authorList>
    </citation>
    <scope>NUCLEOTIDE SEQUENCE [LARGE SCALE GENOMIC DNA]</scope>
    <source>
        <strain evidence="20">Alpha-2009</strain>
        <tissue evidence="20">Whole body</tissue>
    </source>
</reference>
<feature type="domain" description="MIR" evidence="19">
    <location>
        <begin position="235"/>
        <end position="291"/>
    </location>
</feature>
<keyword evidence="7" id="KW-0677">Repeat</keyword>
<evidence type="ECO:0000256" key="5">
    <source>
        <dbReference type="ARBA" id="ARBA00022673"/>
    </source>
</evidence>
<evidence type="ECO:0000256" key="6">
    <source>
        <dbReference type="ARBA" id="ARBA00022692"/>
    </source>
</evidence>
<dbReference type="FunFam" id="1.25.10.30:FF:000001">
    <property type="entry name" value="Inositol 1,4,5-trisphosphate receptor, type 2"/>
    <property type="match status" value="1"/>
</dbReference>
<dbReference type="Pfam" id="PF00520">
    <property type="entry name" value="Ion_trans"/>
    <property type="match status" value="1"/>
</dbReference>
<dbReference type="SUPFAM" id="SSF100909">
    <property type="entry name" value="IP3 receptor type 1 binding core, domain 2"/>
    <property type="match status" value="2"/>
</dbReference>
<dbReference type="Gene3D" id="1.25.10.30">
    <property type="entry name" value="IP3 receptor type 1 binding core, RIH domain"/>
    <property type="match status" value="1"/>
</dbReference>
<feature type="region of interest" description="Disordered" evidence="18">
    <location>
        <begin position="1737"/>
        <end position="1780"/>
    </location>
</feature>
<keyword evidence="15 16" id="KW-0407">Ion channel</keyword>
<dbReference type="SUPFAM" id="SSF82109">
    <property type="entry name" value="MIR domain"/>
    <property type="match status" value="2"/>
</dbReference>
<dbReference type="Proteomes" id="UP001430953">
    <property type="component" value="Unassembled WGS sequence"/>
</dbReference>
<dbReference type="Gene3D" id="1.10.287.70">
    <property type="match status" value="1"/>
</dbReference>
<name>A0AAW2GTP8_9HYME</name>
<feature type="domain" description="MIR" evidence="19">
    <location>
        <begin position="298"/>
        <end position="362"/>
    </location>
</feature>
<feature type="compositionally biased region" description="Basic and acidic residues" evidence="18">
    <location>
        <begin position="1921"/>
        <end position="1935"/>
    </location>
</feature>
<evidence type="ECO:0000256" key="4">
    <source>
        <dbReference type="ARBA" id="ARBA00022568"/>
    </source>
</evidence>
<feature type="transmembrane region" description="Helical" evidence="16">
    <location>
        <begin position="2500"/>
        <end position="2522"/>
    </location>
</feature>
<dbReference type="InterPro" id="IPR016093">
    <property type="entry name" value="MIR_motif"/>
</dbReference>
<evidence type="ECO:0000256" key="1">
    <source>
        <dbReference type="ARBA" id="ARBA00004477"/>
    </source>
</evidence>
<dbReference type="PANTHER" id="PTHR45816">
    <property type="entry name" value="MIR DOMAIN-CONTAINING PROTEIN"/>
    <property type="match status" value="1"/>
</dbReference>
<dbReference type="Pfam" id="PF01365">
    <property type="entry name" value="RYDR_ITPR"/>
    <property type="match status" value="2"/>
</dbReference>
<evidence type="ECO:0000256" key="16">
    <source>
        <dbReference type="RuleBase" id="RU368044"/>
    </source>
</evidence>
<evidence type="ECO:0000313" key="21">
    <source>
        <dbReference type="Proteomes" id="UP001430953"/>
    </source>
</evidence>
<comment type="subunit">
    <text evidence="16">Homotetramer.</text>
</comment>
<dbReference type="EMBL" id="JADYXP020000002">
    <property type="protein sequence ID" value="KAL0130578.1"/>
    <property type="molecule type" value="Genomic_DNA"/>
</dbReference>
<evidence type="ECO:0000313" key="20">
    <source>
        <dbReference type="EMBL" id="KAL0130578.1"/>
    </source>
</evidence>
<feature type="transmembrane region" description="Helical" evidence="16">
    <location>
        <begin position="2631"/>
        <end position="2654"/>
    </location>
</feature>
<keyword evidence="14 16" id="KW-1071">Ligand-gated ion channel</keyword>
<dbReference type="InterPro" id="IPR015925">
    <property type="entry name" value="Ryanodine_IP3_receptor"/>
</dbReference>
<evidence type="ECO:0000256" key="7">
    <source>
        <dbReference type="ARBA" id="ARBA00022737"/>
    </source>
</evidence>
<dbReference type="InterPro" id="IPR000699">
    <property type="entry name" value="RIH_dom"/>
</dbReference>
<keyword evidence="5 16" id="KW-0107">Calcium channel</keyword>
<comment type="similarity">
    <text evidence="2 16">Belongs to the InsP3 receptor family.</text>
</comment>
<dbReference type="InterPro" id="IPR000493">
    <property type="entry name" value="InsP3_rcpt"/>
</dbReference>
<evidence type="ECO:0000256" key="13">
    <source>
        <dbReference type="ARBA" id="ARBA00023170"/>
    </source>
</evidence>
<keyword evidence="3 16" id="KW-0813">Transport</keyword>
<feature type="transmembrane region" description="Helical" evidence="16">
    <location>
        <begin position="2335"/>
        <end position="2358"/>
    </location>
</feature>
<gene>
    <name evidence="20" type="ORF">PUN28_002308</name>
</gene>
<accession>A0AAW2GTP8</accession>
<keyword evidence="4 16" id="KW-0109">Calcium transport</keyword>
<feature type="domain" description="MIR" evidence="19">
    <location>
        <begin position="114"/>
        <end position="168"/>
    </location>
</feature>
<dbReference type="CDD" id="cd23277">
    <property type="entry name" value="beta-trefoil_MIR_ITPR"/>
    <property type="match status" value="1"/>
</dbReference>
<dbReference type="GO" id="GO:0005220">
    <property type="term" value="F:inositol 1,4,5-trisphosphate-gated calcium channel activity"/>
    <property type="evidence" value="ECO:0007669"/>
    <property type="project" value="UniProtKB-UniRule"/>
</dbReference>
<feature type="compositionally biased region" description="Polar residues" evidence="18">
    <location>
        <begin position="1759"/>
        <end position="1777"/>
    </location>
</feature>
<dbReference type="InterPro" id="IPR036300">
    <property type="entry name" value="MIR_dom_sf"/>
</dbReference>
<evidence type="ECO:0000259" key="19">
    <source>
        <dbReference type="PROSITE" id="PS50919"/>
    </source>
</evidence>
<keyword evidence="17" id="KW-0175">Coiled coil</keyword>
<dbReference type="FunFam" id="2.80.10.50:FF:000002">
    <property type="entry name" value="Inositol 1,4,5-trisphosphate receptor type 2"/>
    <property type="match status" value="1"/>
</dbReference>
<evidence type="ECO:0000256" key="12">
    <source>
        <dbReference type="ARBA" id="ARBA00023136"/>
    </source>
</evidence>
<dbReference type="Pfam" id="PF08709">
    <property type="entry name" value="Ins145_P3_rec"/>
    <property type="match status" value="1"/>
</dbReference>
<evidence type="ECO:0000256" key="8">
    <source>
        <dbReference type="ARBA" id="ARBA00022824"/>
    </source>
</evidence>
<comment type="domain">
    <text evidence="16">The receptor contains a calcium channel in its C-terminal extremity. Its large N-terminal cytoplasmic region has the ligand-binding site in the N-terminus and modulatory sites in the middle portion immediately upstream of the channel region.</text>
</comment>
<dbReference type="Pfam" id="PF02815">
    <property type="entry name" value="MIR"/>
    <property type="match status" value="1"/>
</dbReference>
<dbReference type="Pfam" id="PF08454">
    <property type="entry name" value="RIH_assoc"/>
    <property type="match status" value="1"/>
</dbReference>
<feature type="transmembrane region" description="Helical" evidence="16">
    <location>
        <begin position="2412"/>
        <end position="2432"/>
    </location>
</feature>
<evidence type="ECO:0000256" key="10">
    <source>
        <dbReference type="ARBA" id="ARBA00022989"/>
    </source>
</evidence>
<evidence type="ECO:0000256" key="17">
    <source>
        <dbReference type="SAM" id="Coils"/>
    </source>
</evidence>
<dbReference type="PANTHER" id="PTHR45816:SF4">
    <property type="entry name" value="RYR_IP3R HOMOLOGY ASSOCIATED DOMAIN-CONTAINING PROTEIN"/>
    <property type="match status" value="1"/>
</dbReference>
<keyword evidence="12 16" id="KW-0472">Membrane</keyword>
<dbReference type="InterPro" id="IPR014821">
    <property type="entry name" value="Ins145_P3_rcpt"/>
</dbReference>
<keyword evidence="13 16" id="KW-0675">Receptor</keyword>
<evidence type="ECO:0000256" key="11">
    <source>
        <dbReference type="ARBA" id="ARBA00023065"/>
    </source>
</evidence>
<dbReference type="InterPro" id="IPR005821">
    <property type="entry name" value="Ion_trans_dom"/>
</dbReference>
<evidence type="ECO:0000256" key="2">
    <source>
        <dbReference type="ARBA" id="ARBA00009453"/>
    </source>
</evidence>